<keyword evidence="1" id="KW-0812">Transmembrane</keyword>
<gene>
    <name evidence="2" type="ORF">WBA_LOCUS6667</name>
</gene>
<keyword evidence="3" id="KW-1185">Reference proteome</keyword>
<protein>
    <submittedName>
        <fullName evidence="2">Uncharacterized protein</fullName>
    </submittedName>
</protein>
<dbReference type="Proteomes" id="UP000270924">
    <property type="component" value="Unassembled WGS sequence"/>
</dbReference>
<keyword evidence="1" id="KW-1133">Transmembrane helix</keyword>
<evidence type="ECO:0000256" key="1">
    <source>
        <dbReference type="SAM" id="Phobius"/>
    </source>
</evidence>
<dbReference type="AlphaFoldDB" id="A0A3P7DTE1"/>
<dbReference type="InParanoid" id="A0A3P7DTE1"/>
<accession>A0A3P7DTE1</accession>
<keyword evidence="1" id="KW-0472">Membrane</keyword>
<feature type="transmembrane region" description="Helical" evidence="1">
    <location>
        <begin position="26"/>
        <end position="45"/>
    </location>
</feature>
<name>A0A3P7DTE1_WUCBA</name>
<feature type="transmembrane region" description="Helical" evidence="1">
    <location>
        <begin position="57"/>
        <end position="78"/>
    </location>
</feature>
<organism evidence="2 3">
    <name type="scientific">Wuchereria bancrofti</name>
    <dbReference type="NCBI Taxonomy" id="6293"/>
    <lineage>
        <taxon>Eukaryota</taxon>
        <taxon>Metazoa</taxon>
        <taxon>Ecdysozoa</taxon>
        <taxon>Nematoda</taxon>
        <taxon>Chromadorea</taxon>
        <taxon>Rhabditida</taxon>
        <taxon>Spirurina</taxon>
        <taxon>Spiruromorpha</taxon>
        <taxon>Filarioidea</taxon>
        <taxon>Onchocercidae</taxon>
        <taxon>Wuchereria</taxon>
    </lineage>
</organism>
<feature type="transmembrane region" description="Helical" evidence="1">
    <location>
        <begin position="90"/>
        <end position="110"/>
    </location>
</feature>
<dbReference type="EMBL" id="UYWW01004111">
    <property type="protein sequence ID" value="VDM13281.1"/>
    <property type="molecule type" value="Genomic_DNA"/>
</dbReference>
<proteinExistence type="predicted"/>
<dbReference type="OrthoDB" id="5824408at2759"/>
<evidence type="ECO:0000313" key="3">
    <source>
        <dbReference type="Proteomes" id="UP000270924"/>
    </source>
</evidence>
<reference evidence="2 3" key="1">
    <citation type="submission" date="2018-11" db="EMBL/GenBank/DDBJ databases">
        <authorList>
            <consortium name="Pathogen Informatics"/>
        </authorList>
    </citation>
    <scope>NUCLEOTIDE SEQUENCE [LARGE SCALE GENOMIC DNA]</scope>
</reference>
<sequence length="134" mass="15557">MTGKNSSDEYDVCCGALHSYVASDSLTWPVVVPLFVLYISFLSYLSGPVGLYVGHRLLIALYYYRIAVIFLFALAWLVINSNERKTTLDIVLTTLWFLTAFTYFFGWYVHRRTYKFFSTRLALTFDAILRELSF</sequence>
<evidence type="ECO:0000313" key="2">
    <source>
        <dbReference type="EMBL" id="VDM13281.1"/>
    </source>
</evidence>